<keyword evidence="1" id="KW-0812">Transmembrane</keyword>
<comment type="caution">
    <text evidence="3">The sequence shown here is derived from an EMBL/GenBank/DDBJ whole genome shotgun (WGS) entry which is preliminary data.</text>
</comment>
<feature type="transmembrane region" description="Helical" evidence="1">
    <location>
        <begin position="310"/>
        <end position="328"/>
    </location>
</feature>
<dbReference type="PANTHER" id="PTHR30336:SF4">
    <property type="entry name" value="ENVELOPE BIOGENESIS FACTOR ELYC"/>
    <property type="match status" value="1"/>
</dbReference>
<dbReference type="GO" id="GO:0005886">
    <property type="term" value="C:plasma membrane"/>
    <property type="evidence" value="ECO:0007669"/>
    <property type="project" value="TreeGrafter"/>
</dbReference>
<feature type="domain" description="DUF218" evidence="2">
    <location>
        <begin position="160"/>
        <end position="300"/>
    </location>
</feature>
<keyword evidence="1" id="KW-0472">Membrane</keyword>
<evidence type="ECO:0000313" key="3">
    <source>
        <dbReference type="EMBL" id="PKV91356.1"/>
    </source>
</evidence>
<accession>A0A2N3WBV4</accession>
<evidence type="ECO:0000313" key="4">
    <source>
        <dbReference type="Proteomes" id="UP000233750"/>
    </source>
</evidence>
<dbReference type="OrthoDB" id="9782395at2"/>
<organism evidence="3 4">
    <name type="scientific">Amycolatopsis echigonensis</name>
    <dbReference type="NCBI Taxonomy" id="2576905"/>
    <lineage>
        <taxon>Bacteria</taxon>
        <taxon>Bacillati</taxon>
        <taxon>Actinomycetota</taxon>
        <taxon>Actinomycetes</taxon>
        <taxon>Pseudonocardiales</taxon>
        <taxon>Pseudonocardiaceae</taxon>
        <taxon>Amycolatopsis</taxon>
    </lineage>
</organism>
<dbReference type="GO" id="GO:0043164">
    <property type="term" value="P:Gram-negative-bacterium-type cell wall biogenesis"/>
    <property type="evidence" value="ECO:0007669"/>
    <property type="project" value="TreeGrafter"/>
</dbReference>
<dbReference type="GO" id="GO:0000270">
    <property type="term" value="P:peptidoglycan metabolic process"/>
    <property type="evidence" value="ECO:0007669"/>
    <property type="project" value="TreeGrafter"/>
</dbReference>
<evidence type="ECO:0000256" key="1">
    <source>
        <dbReference type="SAM" id="Phobius"/>
    </source>
</evidence>
<dbReference type="InterPro" id="IPR051599">
    <property type="entry name" value="Cell_Envelope_Assoc"/>
</dbReference>
<keyword evidence="4" id="KW-1185">Reference proteome</keyword>
<feature type="transmembrane region" description="Helical" evidence="1">
    <location>
        <begin position="29"/>
        <end position="47"/>
    </location>
</feature>
<dbReference type="InterPro" id="IPR003848">
    <property type="entry name" value="DUF218"/>
</dbReference>
<feature type="transmembrane region" description="Helical" evidence="1">
    <location>
        <begin position="127"/>
        <end position="148"/>
    </location>
</feature>
<sequence length="329" mass="35401">MTSGLFALASVLVFVVRFAREPRRVGNAVWFLVALGFTGLWLLTFFRHVEWAQIAIIVMVALVGGLGALALPWALIANGVVMLRREGRRLANLLSLLAGLGLLAVFALAVSSLVFDDQPLLRVAAMAVLFVTGYLAFLFTALLLYSILYSRVTRRASAGAVVVLGSGLQGDRVPPLLASRLDRAVQVQQRSPGALLVVSGGQGADELTSEADAMARYLQAAGVPADQIVLEDRATTTSENLRFSVALLEQRGFSGPILAVTNNYHVFRTAVLARQLGLRLNVIGAKTASYFVPSAFLREFVALLLQYRKTNAAVVLFLGVGPFLLFLIS</sequence>
<dbReference type="RefSeq" id="WP_101435419.1">
    <property type="nucleotide sequence ID" value="NZ_PJMY01000003.1"/>
</dbReference>
<feature type="transmembrane region" description="Helical" evidence="1">
    <location>
        <begin position="54"/>
        <end position="76"/>
    </location>
</feature>
<protein>
    <submittedName>
        <fullName evidence="3">Uncharacterized SAM-binding protein YcdF (DUF218 family)</fullName>
    </submittedName>
</protein>
<dbReference type="PANTHER" id="PTHR30336">
    <property type="entry name" value="INNER MEMBRANE PROTEIN, PROBABLE PERMEASE"/>
    <property type="match status" value="1"/>
</dbReference>
<dbReference type="Pfam" id="PF02698">
    <property type="entry name" value="DUF218"/>
    <property type="match status" value="1"/>
</dbReference>
<dbReference type="EMBL" id="PJMY01000003">
    <property type="protein sequence ID" value="PKV91356.1"/>
    <property type="molecule type" value="Genomic_DNA"/>
</dbReference>
<reference evidence="3 4" key="1">
    <citation type="submission" date="2017-12" db="EMBL/GenBank/DDBJ databases">
        <title>Sequencing the genomes of 1000 Actinobacteria strains.</title>
        <authorList>
            <person name="Klenk H.-P."/>
        </authorList>
    </citation>
    <scope>NUCLEOTIDE SEQUENCE [LARGE SCALE GENOMIC DNA]</scope>
    <source>
        <strain evidence="3 4">DSM 45165</strain>
    </source>
</reference>
<dbReference type="AlphaFoldDB" id="A0A2N3WBV4"/>
<dbReference type="Gene3D" id="3.40.50.620">
    <property type="entry name" value="HUPs"/>
    <property type="match status" value="1"/>
</dbReference>
<name>A0A2N3WBV4_9PSEU</name>
<dbReference type="Proteomes" id="UP000233750">
    <property type="component" value="Unassembled WGS sequence"/>
</dbReference>
<proteinExistence type="predicted"/>
<dbReference type="CDD" id="cd06259">
    <property type="entry name" value="YdcF-like"/>
    <property type="match status" value="1"/>
</dbReference>
<keyword evidence="1" id="KW-1133">Transmembrane helix</keyword>
<gene>
    <name evidence="3" type="ORF">ATK30_2125</name>
</gene>
<evidence type="ECO:0000259" key="2">
    <source>
        <dbReference type="Pfam" id="PF02698"/>
    </source>
</evidence>
<feature type="transmembrane region" description="Helical" evidence="1">
    <location>
        <begin position="96"/>
        <end position="115"/>
    </location>
</feature>
<dbReference type="InterPro" id="IPR014729">
    <property type="entry name" value="Rossmann-like_a/b/a_fold"/>
</dbReference>